<reference evidence="2" key="2">
    <citation type="submission" date="2015-01" db="EMBL/GenBank/DDBJ databases">
        <title>Evolutionary Origins and Diversification of the Mycorrhizal Mutualists.</title>
        <authorList>
            <consortium name="DOE Joint Genome Institute"/>
            <consortium name="Mycorrhizal Genomics Consortium"/>
            <person name="Kohler A."/>
            <person name="Kuo A."/>
            <person name="Nagy L.G."/>
            <person name="Floudas D."/>
            <person name="Copeland A."/>
            <person name="Barry K.W."/>
            <person name="Cichocki N."/>
            <person name="Veneault-Fourrey C."/>
            <person name="LaButti K."/>
            <person name="Lindquist E.A."/>
            <person name="Lipzen A."/>
            <person name="Lundell T."/>
            <person name="Morin E."/>
            <person name="Murat C."/>
            <person name="Riley R."/>
            <person name="Ohm R."/>
            <person name="Sun H."/>
            <person name="Tunlid A."/>
            <person name="Henrissat B."/>
            <person name="Grigoriev I.V."/>
            <person name="Hibbett D.S."/>
            <person name="Martin F."/>
        </authorList>
    </citation>
    <scope>NUCLEOTIDE SEQUENCE [LARGE SCALE GENOMIC DNA]</scope>
    <source>
        <strain evidence="2">LaAM-08-1</strain>
    </source>
</reference>
<dbReference type="OrthoDB" id="2677917at2759"/>
<accession>A0A0C9XU43</accession>
<name>A0A0C9XU43_9AGAR</name>
<sequence length="111" mass="12313">GAASLIQERQSTASVTSRCRVIISDEEDETESSHCGQTLDHNSNILMISDEEEIIAERELLNTYQKYLGPARLSKEWTAGVYGFFKPDPVIEYASGRRAHTFICAASHCCG</sequence>
<dbReference type="AlphaFoldDB" id="A0A0C9XU43"/>
<dbReference type="EMBL" id="KN838562">
    <property type="protein sequence ID" value="KIK05204.1"/>
    <property type="molecule type" value="Genomic_DNA"/>
</dbReference>
<evidence type="ECO:0000313" key="2">
    <source>
        <dbReference type="Proteomes" id="UP000054477"/>
    </source>
</evidence>
<dbReference type="Proteomes" id="UP000054477">
    <property type="component" value="Unassembled WGS sequence"/>
</dbReference>
<evidence type="ECO:0000313" key="1">
    <source>
        <dbReference type="EMBL" id="KIK05204.1"/>
    </source>
</evidence>
<keyword evidence="2" id="KW-1185">Reference proteome</keyword>
<dbReference type="HOGENOM" id="CLU_2164376_0_0_1"/>
<protein>
    <submittedName>
        <fullName evidence="1">Uncharacterized protein</fullName>
    </submittedName>
</protein>
<proteinExistence type="predicted"/>
<gene>
    <name evidence="1" type="ORF">K443DRAFT_39889</name>
</gene>
<organism evidence="1 2">
    <name type="scientific">Laccaria amethystina LaAM-08-1</name>
    <dbReference type="NCBI Taxonomy" id="1095629"/>
    <lineage>
        <taxon>Eukaryota</taxon>
        <taxon>Fungi</taxon>
        <taxon>Dikarya</taxon>
        <taxon>Basidiomycota</taxon>
        <taxon>Agaricomycotina</taxon>
        <taxon>Agaricomycetes</taxon>
        <taxon>Agaricomycetidae</taxon>
        <taxon>Agaricales</taxon>
        <taxon>Agaricineae</taxon>
        <taxon>Hydnangiaceae</taxon>
        <taxon>Laccaria</taxon>
    </lineage>
</organism>
<feature type="non-terminal residue" evidence="1">
    <location>
        <position position="111"/>
    </location>
</feature>
<feature type="non-terminal residue" evidence="1">
    <location>
        <position position="1"/>
    </location>
</feature>
<reference evidence="1 2" key="1">
    <citation type="submission" date="2014-04" db="EMBL/GenBank/DDBJ databases">
        <authorList>
            <consortium name="DOE Joint Genome Institute"/>
            <person name="Kuo A."/>
            <person name="Kohler A."/>
            <person name="Nagy L.G."/>
            <person name="Floudas D."/>
            <person name="Copeland A."/>
            <person name="Barry K.W."/>
            <person name="Cichocki N."/>
            <person name="Veneault-Fourrey C."/>
            <person name="LaButti K."/>
            <person name="Lindquist E.A."/>
            <person name="Lipzen A."/>
            <person name="Lundell T."/>
            <person name="Morin E."/>
            <person name="Murat C."/>
            <person name="Sun H."/>
            <person name="Tunlid A."/>
            <person name="Henrissat B."/>
            <person name="Grigoriev I.V."/>
            <person name="Hibbett D.S."/>
            <person name="Martin F."/>
            <person name="Nordberg H.P."/>
            <person name="Cantor M.N."/>
            <person name="Hua S.X."/>
        </authorList>
    </citation>
    <scope>NUCLEOTIDE SEQUENCE [LARGE SCALE GENOMIC DNA]</scope>
    <source>
        <strain evidence="1 2">LaAM-08-1</strain>
    </source>
</reference>